<organism evidence="1 2">
    <name type="scientific">Cardiosporidium cionae</name>
    <dbReference type="NCBI Taxonomy" id="476202"/>
    <lineage>
        <taxon>Eukaryota</taxon>
        <taxon>Sar</taxon>
        <taxon>Alveolata</taxon>
        <taxon>Apicomplexa</taxon>
        <taxon>Aconoidasida</taxon>
        <taxon>Nephromycida</taxon>
        <taxon>Cardiosporidium</taxon>
    </lineage>
</organism>
<dbReference type="InterPro" id="IPR035892">
    <property type="entry name" value="C2_domain_sf"/>
</dbReference>
<evidence type="ECO:0000313" key="1">
    <source>
        <dbReference type="EMBL" id="KAF8820504.1"/>
    </source>
</evidence>
<protein>
    <recommendedName>
        <fullName evidence="3">C2 domain-containing protein</fullName>
    </recommendedName>
</protein>
<keyword evidence="2" id="KW-1185">Reference proteome</keyword>
<feature type="non-terminal residue" evidence="1">
    <location>
        <position position="217"/>
    </location>
</feature>
<reference evidence="1 2" key="1">
    <citation type="journal article" date="2020" name="bioRxiv">
        <title>Metabolic contributions of an alphaproteobacterial endosymbiont in the apicomplexan Cardiosporidium cionae.</title>
        <authorList>
            <person name="Hunter E.S."/>
            <person name="Paight C.J."/>
            <person name="Lane C.E."/>
        </authorList>
    </citation>
    <scope>NUCLEOTIDE SEQUENCE [LARGE SCALE GENOMIC DNA]</scope>
    <source>
        <strain evidence="1">ESH_2018</strain>
    </source>
</reference>
<dbReference type="Proteomes" id="UP000823046">
    <property type="component" value="Unassembled WGS sequence"/>
</dbReference>
<evidence type="ECO:0008006" key="3">
    <source>
        <dbReference type="Google" id="ProtNLM"/>
    </source>
</evidence>
<evidence type="ECO:0000313" key="2">
    <source>
        <dbReference type="Proteomes" id="UP000823046"/>
    </source>
</evidence>
<comment type="caution">
    <text evidence="1">The sequence shown here is derived from an EMBL/GenBank/DDBJ whole genome shotgun (WGS) entry which is preliminary data.</text>
</comment>
<name>A0ABQ7J973_9APIC</name>
<proteinExistence type="predicted"/>
<accession>A0ABQ7J973</accession>
<dbReference type="EMBL" id="JADAQX010000369">
    <property type="protein sequence ID" value="KAF8820504.1"/>
    <property type="molecule type" value="Genomic_DNA"/>
</dbReference>
<gene>
    <name evidence="1" type="ORF">IE077_003112</name>
</gene>
<sequence>MALSTRKPVALQVLIHYGTGQEKNSRGFYVKFRVLNKKFRTSVSKGQVWNEYFVTPLPKTNQLDMELWSVGSLFSRCSSNFLVNIVDINNGKGSDIDNSFTVTDGTIRVQIIALYDFASVIGVKKSVETAVVEREYEHRKLIVPMDRLSQMDVYLFPIMSGESRPPAFMGGNGMNHLRPLVSNADSFFQNLQVPNLGQFSVVESLLTNKRYLQSSVQ</sequence>
<dbReference type="SUPFAM" id="SSF49562">
    <property type="entry name" value="C2 domain (Calcium/lipid-binding domain, CaLB)"/>
    <property type="match status" value="1"/>
</dbReference>